<feature type="domain" description="CHHC U11-48K-type" evidence="5">
    <location>
        <begin position="43"/>
        <end position="70"/>
    </location>
</feature>
<evidence type="ECO:0000256" key="2">
    <source>
        <dbReference type="ARBA" id="ARBA00022771"/>
    </source>
</evidence>
<dbReference type="PANTHER" id="PTHR21402">
    <property type="entry name" value="GAMETOCYTE SPECIFIC FACTOR 1-RELATED"/>
    <property type="match status" value="1"/>
</dbReference>
<dbReference type="AlphaFoldDB" id="A0AAV6VI18"/>
<evidence type="ECO:0000313" key="6">
    <source>
        <dbReference type="EMBL" id="KAG8195333.1"/>
    </source>
</evidence>
<organism evidence="6 7">
    <name type="scientific">Oedothorax gibbosus</name>
    <dbReference type="NCBI Taxonomy" id="931172"/>
    <lineage>
        <taxon>Eukaryota</taxon>
        <taxon>Metazoa</taxon>
        <taxon>Ecdysozoa</taxon>
        <taxon>Arthropoda</taxon>
        <taxon>Chelicerata</taxon>
        <taxon>Arachnida</taxon>
        <taxon>Araneae</taxon>
        <taxon>Araneomorphae</taxon>
        <taxon>Entelegynae</taxon>
        <taxon>Araneoidea</taxon>
        <taxon>Linyphiidae</taxon>
        <taxon>Erigoninae</taxon>
        <taxon>Oedothorax</taxon>
    </lineage>
</organism>
<feature type="compositionally biased region" description="Basic and acidic residues" evidence="4">
    <location>
        <begin position="240"/>
        <end position="269"/>
    </location>
</feature>
<reference evidence="6 7" key="1">
    <citation type="journal article" date="2022" name="Nat. Ecol. Evol.">
        <title>A masculinizing supergene underlies an exaggerated male reproductive morph in a spider.</title>
        <authorList>
            <person name="Hendrickx F."/>
            <person name="De Corte Z."/>
            <person name="Sonet G."/>
            <person name="Van Belleghem S.M."/>
            <person name="Kostlbacher S."/>
            <person name="Vangestel C."/>
        </authorList>
    </citation>
    <scope>NUCLEOTIDE SEQUENCE [LARGE SCALE GENOMIC DNA]</scope>
    <source>
        <strain evidence="6">W744_W776</strain>
    </source>
</reference>
<evidence type="ECO:0000256" key="4">
    <source>
        <dbReference type="SAM" id="MobiDB-lite"/>
    </source>
</evidence>
<sequence length="316" mass="37258">MDVNSRLKKLEELDTYLSEKNEILLHVIKSVGWDEETLTNEIKVQCPVNPSHWVQSSTLPQHIEMCTWVKEGYLKEEKDKHPPSSRGFYQPSSSVASIIVGKETQAKILTEKGLVQQITSRYVTDDAMDEIPDLPKTMDRWSIELTSDQRLAVYDYVVEKFKSSHKTTNVTLEDLMIDFEMKNDQDGRPKTGLEILAEQRDYRRRRQSYRAKNVHITKKSYTEVMKEVIENQITYLAETRKQDDNERHEELSNNDKESTKDRDSIDSKYQRKSRRDRSSSPSPKRKKRKHKRSRSRSKSRHHKKSHKHKHKKSKDS</sequence>
<accession>A0AAV6VI18</accession>
<gene>
    <name evidence="6" type="ORF">JTE90_001353</name>
</gene>
<evidence type="ECO:0000313" key="7">
    <source>
        <dbReference type="Proteomes" id="UP000827092"/>
    </source>
</evidence>
<dbReference type="Proteomes" id="UP000827092">
    <property type="component" value="Unassembled WGS sequence"/>
</dbReference>
<proteinExistence type="predicted"/>
<keyword evidence="3" id="KW-0862">Zinc</keyword>
<keyword evidence="1" id="KW-0479">Metal-binding</keyword>
<dbReference type="GO" id="GO:0008270">
    <property type="term" value="F:zinc ion binding"/>
    <property type="evidence" value="ECO:0007669"/>
    <property type="project" value="UniProtKB-KW"/>
</dbReference>
<dbReference type="EMBL" id="JAFNEN010000089">
    <property type="protein sequence ID" value="KAG8195333.1"/>
    <property type="molecule type" value="Genomic_DNA"/>
</dbReference>
<keyword evidence="2" id="KW-0863">Zinc-finger</keyword>
<dbReference type="GO" id="GO:0005654">
    <property type="term" value="C:nucleoplasm"/>
    <property type="evidence" value="ECO:0007669"/>
    <property type="project" value="TreeGrafter"/>
</dbReference>
<dbReference type="InterPro" id="IPR022776">
    <property type="entry name" value="TRM13/UPF0224_CHHC_Znf_dom"/>
</dbReference>
<feature type="region of interest" description="Disordered" evidence="4">
    <location>
        <begin position="240"/>
        <end position="316"/>
    </location>
</feature>
<dbReference type="InterPro" id="IPR051591">
    <property type="entry name" value="UPF0224_FAM112_RNA_Proc"/>
</dbReference>
<protein>
    <recommendedName>
        <fullName evidence="5">CHHC U11-48K-type domain-containing protein</fullName>
    </recommendedName>
</protein>
<evidence type="ECO:0000256" key="1">
    <source>
        <dbReference type="ARBA" id="ARBA00022723"/>
    </source>
</evidence>
<feature type="compositionally biased region" description="Basic residues" evidence="4">
    <location>
        <begin position="283"/>
        <end position="316"/>
    </location>
</feature>
<evidence type="ECO:0000259" key="5">
    <source>
        <dbReference type="PROSITE" id="PS51800"/>
    </source>
</evidence>
<dbReference type="GO" id="GO:0005829">
    <property type="term" value="C:cytosol"/>
    <property type="evidence" value="ECO:0007669"/>
    <property type="project" value="TreeGrafter"/>
</dbReference>
<keyword evidence="7" id="KW-1185">Reference proteome</keyword>
<evidence type="ECO:0000256" key="3">
    <source>
        <dbReference type="ARBA" id="ARBA00022833"/>
    </source>
</evidence>
<dbReference type="PROSITE" id="PS51800">
    <property type="entry name" value="ZF_CHHC_U11_48K"/>
    <property type="match status" value="1"/>
</dbReference>
<dbReference type="GO" id="GO:0005689">
    <property type="term" value="C:U12-type spliceosomal complex"/>
    <property type="evidence" value="ECO:0007669"/>
    <property type="project" value="TreeGrafter"/>
</dbReference>
<name>A0AAV6VI18_9ARAC</name>
<dbReference type="PANTHER" id="PTHR21402:SF10">
    <property type="entry name" value="U11_U12 SMALL NUCLEAR RIBONUCLEOPROTEIN 48 KDA PROTEIN"/>
    <property type="match status" value="1"/>
</dbReference>
<comment type="caution">
    <text evidence="6">The sequence shown here is derived from an EMBL/GenBank/DDBJ whole genome shotgun (WGS) entry which is preliminary data.</text>
</comment>
<dbReference type="Pfam" id="PF05253">
    <property type="entry name" value="zf-U11-48K"/>
    <property type="match status" value="1"/>
</dbReference>